<evidence type="ECO:0000313" key="6">
    <source>
        <dbReference type="EMBL" id="QCP36538.1"/>
    </source>
</evidence>
<dbReference type="Pfam" id="PF08125">
    <property type="entry name" value="Mannitol_dh_C"/>
    <property type="match status" value="1"/>
</dbReference>
<keyword evidence="7" id="KW-1185">Reference proteome</keyword>
<comment type="catalytic activity">
    <reaction evidence="3">
        <text>D-mannitol 1-phosphate + NAD(+) = beta-D-fructose 6-phosphate + NADH + H(+)</text>
        <dbReference type="Rhea" id="RHEA:19661"/>
        <dbReference type="ChEBI" id="CHEBI:15378"/>
        <dbReference type="ChEBI" id="CHEBI:57540"/>
        <dbReference type="ChEBI" id="CHEBI:57634"/>
        <dbReference type="ChEBI" id="CHEBI:57945"/>
        <dbReference type="ChEBI" id="CHEBI:61381"/>
        <dbReference type="EC" id="1.1.1.17"/>
    </reaction>
</comment>
<evidence type="ECO:0000256" key="1">
    <source>
        <dbReference type="ARBA" id="ARBA00023002"/>
    </source>
</evidence>
<dbReference type="GO" id="GO:0008926">
    <property type="term" value="F:mannitol-1-phosphate 5-dehydrogenase activity"/>
    <property type="evidence" value="ECO:0007669"/>
    <property type="project" value="UniProtKB-EC"/>
</dbReference>
<dbReference type="InterPro" id="IPR013131">
    <property type="entry name" value="Mannitol_DH_N"/>
</dbReference>
<dbReference type="SUPFAM" id="SSF48179">
    <property type="entry name" value="6-phosphogluconate dehydrogenase C-terminal domain-like"/>
    <property type="match status" value="1"/>
</dbReference>
<dbReference type="RefSeq" id="WP_137329747.1">
    <property type="nucleotide sequence ID" value="NZ_CP040058.1"/>
</dbReference>
<dbReference type="OrthoDB" id="271711at2"/>
<accession>A0A4P8IFD5</accession>
<feature type="domain" description="Mannitol dehydrogenase C-terminal" evidence="5">
    <location>
        <begin position="208"/>
        <end position="376"/>
    </location>
</feature>
<keyword evidence="2" id="KW-0520">NAD</keyword>
<dbReference type="EMBL" id="CP040058">
    <property type="protein sequence ID" value="QCP36538.1"/>
    <property type="molecule type" value="Genomic_DNA"/>
</dbReference>
<dbReference type="Proteomes" id="UP000298653">
    <property type="component" value="Chromosome"/>
</dbReference>
<organism evidence="6 7">
    <name type="scientific">Anaerostipes rhamnosivorans</name>
    <dbReference type="NCBI Taxonomy" id="1229621"/>
    <lineage>
        <taxon>Bacteria</taxon>
        <taxon>Bacillati</taxon>
        <taxon>Bacillota</taxon>
        <taxon>Clostridia</taxon>
        <taxon>Lachnospirales</taxon>
        <taxon>Lachnospiraceae</taxon>
        <taxon>Anaerostipes</taxon>
    </lineage>
</organism>
<dbReference type="InterPro" id="IPR013118">
    <property type="entry name" value="Mannitol_DH_C"/>
</dbReference>
<dbReference type="EC" id="1.1.1.17" evidence="6"/>
<dbReference type="Pfam" id="PF01232">
    <property type="entry name" value="Mannitol_dh"/>
    <property type="match status" value="1"/>
</dbReference>
<evidence type="ECO:0000256" key="3">
    <source>
        <dbReference type="ARBA" id="ARBA00048615"/>
    </source>
</evidence>
<dbReference type="PANTHER" id="PTHR30524:SF0">
    <property type="entry name" value="ALTRONATE OXIDOREDUCTASE-RELATED"/>
    <property type="match status" value="1"/>
</dbReference>
<dbReference type="PANTHER" id="PTHR30524">
    <property type="entry name" value="MANNITOL-1-PHOSPHATE 5-DEHYDROGENASE"/>
    <property type="match status" value="1"/>
</dbReference>
<feature type="domain" description="Mannitol dehydrogenase N-terminal" evidence="4">
    <location>
        <begin position="4"/>
        <end position="173"/>
    </location>
</feature>
<name>A0A4P8IFD5_9FIRM</name>
<dbReference type="InterPro" id="IPR008927">
    <property type="entry name" value="6-PGluconate_DH-like_C_sf"/>
</dbReference>
<dbReference type="KEGG" id="arf:AR1Y2_3084"/>
<protein>
    <submittedName>
        <fullName evidence="6">Mannitol-1-phosphate 5-dehydrogenase</fullName>
        <ecNumber evidence="6">1.1.1.17</ecNumber>
    </submittedName>
</protein>
<keyword evidence="1 6" id="KW-0560">Oxidoreductase</keyword>
<dbReference type="Gene3D" id="1.10.1040.10">
    <property type="entry name" value="N-(1-d-carboxylethyl)-l-norvaline Dehydrogenase, domain 2"/>
    <property type="match status" value="1"/>
</dbReference>
<gene>
    <name evidence="6" type="ORF">AR1Y2_3084</name>
</gene>
<proteinExistence type="predicted"/>
<reference evidence="6 7" key="1">
    <citation type="submission" date="2019-05" db="EMBL/GenBank/DDBJ databases">
        <title>Complete genome sequencing of Anaerostipes rhamnosivorans.</title>
        <authorList>
            <person name="Bui T.P.N."/>
            <person name="de Vos W.M."/>
        </authorList>
    </citation>
    <scope>NUCLEOTIDE SEQUENCE [LARGE SCALE GENOMIC DNA]</scope>
    <source>
        <strain evidence="6 7">1y2</strain>
    </source>
</reference>
<evidence type="ECO:0000259" key="5">
    <source>
        <dbReference type="Pfam" id="PF08125"/>
    </source>
</evidence>
<sequence length="384" mass="43543">MKQVMIVGAGRLGKGFFGETFDNAGWKIAFLDKDPKVVEELKKTGSYHVEVHRVDSIEDRTVSGYEAYVCDEEYSCMEAFLNTDVIMMPLYPKDFKEAGHYLSKCFIEFYKKQPEKKLTAICVTNKNYLIPGIVENFREKLPEDVKAWFDTNVAIRDSIIRRGTDAATHYSTDIVTMAVASLLIQTPVYNDFSDVEWLELNDRIEMLKDLKVFAINGPHASTAFWGYLKGYKTIPDSEKDEEIAQIIGQVHQEILDMIGEEYDITKEELDNLENLPTPMGEIPDSIYRVAFDPIRKLSKGDRLTGAAENCLKHGLSYAAIAKGMAAGFAYSDPKDENAVVLQKDIKELGIEEVVKKYTGLETENPIFKKVVEEYQALETRGFIK</sequence>
<evidence type="ECO:0000259" key="4">
    <source>
        <dbReference type="Pfam" id="PF01232"/>
    </source>
</evidence>
<evidence type="ECO:0000256" key="2">
    <source>
        <dbReference type="ARBA" id="ARBA00023027"/>
    </source>
</evidence>
<dbReference type="GO" id="GO:0019592">
    <property type="term" value="P:mannitol catabolic process"/>
    <property type="evidence" value="ECO:0007669"/>
    <property type="project" value="TreeGrafter"/>
</dbReference>
<dbReference type="InterPro" id="IPR013328">
    <property type="entry name" value="6PGD_dom2"/>
</dbReference>
<evidence type="ECO:0000313" key="7">
    <source>
        <dbReference type="Proteomes" id="UP000298653"/>
    </source>
</evidence>
<dbReference type="AlphaFoldDB" id="A0A4P8IFD5"/>
<dbReference type="Gene3D" id="3.40.50.720">
    <property type="entry name" value="NAD(P)-binding Rossmann-like Domain"/>
    <property type="match status" value="1"/>
</dbReference>
<dbReference type="GO" id="GO:0005829">
    <property type="term" value="C:cytosol"/>
    <property type="evidence" value="ECO:0007669"/>
    <property type="project" value="TreeGrafter"/>
</dbReference>